<dbReference type="InterPro" id="IPR005598">
    <property type="entry name" value="ATP_synth_I"/>
</dbReference>
<sequence length="176" mass="19212">MNPNLPRAEQKAAAQVWEQDRDASAVGEDDFKDFTPLSREQAEALRARQPAISPWRVVVAQALAGVAMVALWGLLALGSGKWWSALCGAAAVVFPNALMAWGTTRRPATDAGAALMSVMFWELIKIVLVSASLLVVIKWVPDLSWPALLTTMIVCLKVNWLVLLRRGRFKSISDGN</sequence>
<evidence type="ECO:0000256" key="2">
    <source>
        <dbReference type="ARBA" id="ARBA00022475"/>
    </source>
</evidence>
<protein>
    <submittedName>
        <fullName evidence="8">ATP synthase subunit I</fullName>
    </submittedName>
</protein>
<evidence type="ECO:0000313" key="8">
    <source>
        <dbReference type="EMBL" id="MDT9000059.1"/>
    </source>
</evidence>
<proteinExistence type="predicted"/>
<dbReference type="RefSeq" id="WP_315650604.1">
    <property type="nucleotide sequence ID" value="NZ_JAVXZY010000004.1"/>
</dbReference>
<keyword evidence="9" id="KW-1185">Reference proteome</keyword>
<feature type="transmembrane region" description="Helical" evidence="7">
    <location>
        <begin position="82"/>
        <end position="101"/>
    </location>
</feature>
<dbReference type="Pfam" id="PF03899">
    <property type="entry name" value="ATP-synt_I"/>
    <property type="match status" value="1"/>
</dbReference>
<accession>A0ABU3PBX3</accession>
<organism evidence="8 9">
    <name type="scientific">Roseateles aquae</name>
    <dbReference type="NCBI Taxonomy" id="3077235"/>
    <lineage>
        <taxon>Bacteria</taxon>
        <taxon>Pseudomonadati</taxon>
        <taxon>Pseudomonadota</taxon>
        <taxon>Betaproteobacteria</taxon>
        <taxon>Burkholderiales</taxon>
        <taxon>Sphaerotilaceae</taxon>
        <taxon>Roseateles</taxon>
    </lineage>
</organism>
<keyword evidence="3 7" id="KW-0812">Transmembrane</keyword>
<feature type="transmembrane region" description="Helical" evidence="7">
    <location>
        <begin position="55"/>
        <end position="76"/>
    </location>
</feature>
<evidence type="ECO:0000313" key="9">
    <source>
        <dbReference type="Proteomes" id="UP001246372"/>
    </source>
</evidence>
<comment type="caution">
    <text evidence="8">The sequence shown here is derived from an EMBL/GenBank/DDBJ whole genome shotgun (WGS) entry which is preliminary data.</text>
</comment>
<keyword evidence="2" id="KW-1003">Cell membrane</keyword>
<evidence type="ECO:0000256" key="4">
    <source>
        <dbReference type="ARBA" id="ARBA00022989"/>
    </source>
</evidence>
<feature type="transmembrane region" description="Helical" evidence="7">
    <location>
        <begin position="143"/>
        <end position="163"/>
    </location>
</feature>
<gene>
    <name evidence="8" type="ORF">RQP53_12355</name>
</gene>
<evidence type="ECO:0000256" key="1">
    <source>
        <dbReference type="ARBA" id="ARBA00004651"/>
    </source>
</evidence>
<evidence type="ECO:0000256" key="6">
    <source>
        <dbReference type="SAM" id="MobiDB-lite"/>
    </source>
</evidence>
<keyword evidence="5 7" id="KW-0472">Membrane</keyword>
<name>A0ABU3PBX3_9BURK</name>
<feature type="region of interest" description="Disordered" evidence="6">
    <location>
        <begin position="1"/>
        <end position="29"/>
    </location>
</feature>
<evidence type="ECO:0000256" key="3">
    <source>
        <dbReference type="ARBA" id="ARBA00022692"/>
    </source>
</evidence>
<dbReference type="EMBL" id="JAVXZY010000004">
    <property type="protein sequence ID" value="MDT9000059.1"/>
    <property type="molecule type" value="Genomic_DNA"/>
</dbReference>
<keyword evidence="4 7" id="KW-1133">Transmembrane helix</keyword>
<evidence type="ECO:0000256" key="5">
    <source>
        <dbReference type="ARBA" id="ARBA00023136"/>
    </source>
</evidence>
<dbReference type="Proteomes" id="UP001246372">
    <property type="component" value="Unassembled WGS sequence"/>
</dbReference>
<comment type="subcellular location">
    <subcellularLocation>
        <location evidence="1">Cell membrane</location>
        <topology evidence="1">Multi-pass membrane protein</topology>
    </subcellularLocation>
</comment>
<evidence type="ECO:0000256" key="7">
    <source>
        <dbReference type="SAM" id="Phobius"/>
    </source>
</evidence>
<feature type="transmembrane region" description="Helical" evidence="7">
    <location>
        <begin position="113"/>
        <end position="137"/>
    </location>
</feature>
<reference evidence="8" key="1">
    <citation type="submission" date="2023-09" db="EMBL/GenBank/DDBJ databases">
        <title>Paucibacter sp. APW11 Genome sequencing and assembly.</title>
        <authorList>
            <person name="Kim I."/>
        </authorList>
    </citation>
    <scope>NUCLEOTIDE SEQUENCE</scope>
    <source>
        <strain evidence="8">APW11</strain>
    </source>
</reference>